<organism evidence="2 3">
    <name type="scientific">Myriangium duriaei CBS 260.36</name>
    <dbReference type="NCBI Taxonomy" id="1168546"/>
    <lineage>
        <taxon>Eukaryota</taxon>
        <taxon>Fungi</taxon>
        <taxon>Dikarya</taxon>
        <taxon>Ascomycota</taxon>
        <taxon>Pezizomycotina</taxon>
        <taxon>Dothideomycetes</taxon>
        <taxon>Dothideomycetidae</taxon>
        <taxon>Myriangiales</taxon>
        <taxon>Myriangiaceae</taxon>
        <taxon>Myriangium</taxon>
    </lineage>
</organism>
<dbReference type="Proteomes" id="UP000799439">
    <property type="component" value="Unassembled WGS sequence"/>
</dbReference>
<keyword evidence="1" id="KW-1133">Transmembrane helix</keyword>
<dbReference type="OrthoDB" id="3941296at2759"/>
<evidence type="ECO:0000313" key="2">
    <source>
        <dbReference type="EMBL" id="KAF2152651.1"/>
    </source>
</evidence>
<feature type="transmembrane region" description="Helical" evidence="1">
    <location>
        <begin position="362"/>
        <end position="387"/>
    </location>
</feature>
<feature type="transmembrane region" description="Helical" evidence="1">
    <location>
        <begin position="407"/>
        <end position="426"/>
    </location>
</feature>
<sequence>MANTGSNILPLQVFSQSQRNSFDSLSSSTNPINIATQDCMVWIRDGPPIDRNASSRDCDNVSRFVIHKGSKSLPEQLKVCLASRDVQKTRWINHIGWSAPLADELGKRYLEDHNCVHHFGGESLGGPMRCRSGQYFIWIQTTAIAAPSHEQSWSNMGRCNLSMIVCLPTANMAGTVITGFVGSPTVAQACSHAITAQILQRHATDQDAIKCVWILAYSILRGLSSQLGLAFQALDPLIQAQTHLPHVDQLPTILSLVNDLARIDRYTSSLYEINGFLNATRSFQHDQACIGRGNIKPANSESAIFARSVLEAKLAEQQIQHARQLCQTFIKQYESLAQMMLSYSTSQISLSLSRGRHVAEQLTALGVVLAGISGFTAPLALVTSYYGMNVVELQSGSNATLFGFWKVALPVLAISVSAVSLLLLRLTNRPKQ</sequence>
<accession>A0A9P4MME2</accession>
<keyword evidence="3" id="KW-1185">Reference proteome</keyword>
<evidence type="ECO:0000256" key="1">
    <source>
        <dbReference type="SAM" id="Phobius"/>
    </source>
</evidence>
<keyword evidence="1" id="KW-0472">Membrane</keyword>
<name>A0A9P4MME2_9PEZI</name>
<gene>
    <name evidence="2" type="ORF">K461DRAFT_150577</name>
</gene>
<proteinExistence type="predicted"/>
<dbReference type="EMBL" id="ML996086">
    <property type="protein sequence ID" value="KAF2152651.1"/>
    <property type="molecule type" value="Genomic_DNA"/>
</dbReference>
<dbReference type="AlphaFoldDB" id="A0A9P4MME2"/>
<protein>
    <submittedName>
        <fullName evidence="2">Uncharacterized protein</fullName>
    </submittedName>
</protein>
<comment type="caution">
    <text evidence="2">The sequence shown here is derived from an EMBL/GenBank/DDBJ whole genome shotgun (WGS) entry which is preliminary data.</text>
</comment>
<keyword evidence="1" id="KW-0812">Transmembrane</keyword>
<reference evidence="2" key="1">
    <citation type="journal article" date="2020" name="Stud. Mycol.">
        <title>101 Dothideomycetes genomes: a test case for predicting lifestyles and emergence of pathogens.</title>
        <authorList>
            <person name="Haridas S."/>
            <person name="Albert R."/>
            <person name="Binder M."/>
            <person name="Bloem J."/>
            <person name="Labutti K."/>
            <person name="Salamov A."/>
            <person name="Andreopoulos B."/>
            <person name="Baker S."/>
            <person name="Barry K."/>
            <person name="Bills G."/>
            <person name="Bluhm B."/>
            <person name="Cannon C."/>
            <person name="Castanera R."/>
            <person name="Culley D."/>
            <person name="Daum C."/>
            <person name="Ezra D."/>
            <person name="Gonzalez J."/>
            <person name="Henrissat B."/>
            <person name="Kuo A."/>
            <person name="Liang C."/>
            <person name="Lipzen A."/>
            <person name="Lutzoni F."/>
            <person name="Magnuson J."/>
            <person name="Mondo S."/>
            <person name="Nolan M."/>
            <person name="Ohm R."/>
            <person name="Pangilinan J."/>
            <person name="Park H.-J."/>
            <person name="Ramirez L."/>
            <person name="Alfaro M."/>
            <person name="Sun H."/>
            <person name="Tritt A."/>
            <person name="Yoshinaga Y."/>
            <person name="Zwiers L.-H."/>
            <person name="Turgeon B."/>
            <person name="Goodwin S."/>
            <person name="Spatafora J."/>
            <person name="Crous P."/>
            <person name="Grigoriev I."/>
        </authorList>
    </citation>
    <scope>NUCLEOTIDE SEQUENCE</scope>
    <source>
        <strain evidence="2">CBS 260.36</strain>
    </source>
</reference>
<dbReference type="Gene3D" id="1.20.58.340">
    <property type="entry name" value="Magnesium transport protein CorA, transmembrane region"/>
    <property type="match status" value="1"/>
</dbReference>
<evidence type="ECO:0000313" key="3">
    <source>
        <dbReference type="Proteomes" id="UP000799439"/>
    </source>
</evidence>